<dbReference type="EMBL" id="BAAALG010000006">
    <property type="protein sequence ID" value="GAA1099024.1"/>
    <property type="molecule type" value="Genomic_DNA"/>
</dbReference>
<sequence>MTQPLPETSPETGDRTDFSRFGPDFMRLILHKDRVTQSIDRVLGDTFALGPIGAGPGRKLAKATATGTYKPSYGHPLEGDVPGYQIFVPVSVVFDLHLSVDSMRFLADVVLPLTVTMHLEDPLTIVWDIRPPTEQEIHLQVSTEKVRSAVLQRVSGLDGELRRFIMRFVARELEKPHVQRARRIPLVELIDAAWPVIAAQFLPNSPEERLAPAPAGADPGPTSDIGG</sequence>
<proteinExistence type="predicted"/>
<feature type="compositionally biased region" description="Low complexity" evidence="1">
    <location>
        <begin position="211"/>
        <end position="221"/>
    </location>
</feature>
<evidence type="ECO:0000313" key="3">
    <source>
        <dbReference type="Proteomes" id="UP001501581"/>
    </source>
</evidence>
<reference evidence="3" key="1">
    <citation type="journal article" date="2019" name="Int. J. Syst. Evol. Microbiol.">
        <title>The Global Catalogue of Microorganisms (GCM) 10K type strain sequencing project: providing services to taxonomists for standard genome sequencing and annotation.</title>
        <authorList>
            <consortium name="The Broad Institute Genomics Platform"/>
            <consortium name="The Broad Institute Genome Sequencing Center for Infectious Disease"/>
            <person name="Wu L."/>
            <person name="Ma J."/>
        </authorList>
    </citation>
    <scope>NUCLEOTIDE SEQUENCE [LARGE SCALE GENOMIC DNA]</scope>
    <source>
        <strain evidence="3">JCM 13008</strain>
    </source>
</reference>
<dbReference type="RefSeq" id="WP_343993089.1">
    <property type="nucleotide sequence ID" value="NZ_BAAALG010000006.1"/>
</dbReference>
<protein>
    <recommendedName>
        <fullName evidence="4">DUF1997 domain-containing protein</fullName>
    </recommendedName>
</protein>
<gene>
    <name evidence="2" type="ORF">GCM10009668_15750</name>
</gene>
<organism evidence="2 3">
    <name type="scientific">Nocardioides dubius</name>
    <dbReference type="NCBI Taxonomy" id="317019"/>
    <lineage>
        <taxon>Bacteria</taxon>
        <taxon>Bacillati</taxon>
        <taxon>Actinomycetota</taxon>
        <taxon>Actinomycetes</taxon>
        <taxon>Propionibacteriales</taxon>
        <taxon>Nocardioidaceae</taxon>
        <taxon>Nocardioides</taxon>
    </lineage>
</organism>
<evidence type="ECO:0008006" key="4">
    <source>
        <dbReference type="Google" id="ProtNLM"/>
    </source>
</evidence>
<evidence type="ECO:0000256" key="1">
    <source>
        <dbReference type="SAM" id="MobiDB-lite"/>
    </source>
</evidence>
<comment type="caution">
    <text evidence="2">The sequence shown here is derived from an EMBL/GenBank/DDBJ whole genome shotgun (WGS) entry which is preliminary data.</text>
</comment>
<keyword evidence="3" id="KW-1185">Reference proteome</keyword>
<feature type="region of interest" description="Disordered" evidence="1">
    <location>
        <begin position="208"/>
        <end position="227"/>
    </location>
</feature>
<name>A0ABP4ECR7_9ACTN</name>
<dbReference type="Proteomes" id="UP001501581">
    <property type="component" value="Unassembled WGS sequence"/>
</dbReference>
<evidence type="ECO:0000313" key="2">
    <source>
        <dbReference type="EMBL" id="GAA1099024.1"/>
    </source>
</evidence>
<accession>A0ABP4ECR7</accession>